<gene>
    <name evidence="6" type="ORF">ACFPFU_02175</name>
</gene>
<evidence type="ECO:0000256" key="3">
    <source>
        <dbReference type="RuleBase" id="RU003887"/>
    </source>
</evidence>
<evidence type="ECO:0000256" key="4">
    <source>
        <dbReference type="SAM" id="MobiDB-lite"/>
    </source>
</evidence>
<keyword evidence="2 3" id="KW-0413">Isomerase</keyword>
<dbReference type="InterPro" id="IPR020103">
    <property type="entry name" value="PsdUridine_synth_cat_dom_sf"/>
</dbReference>
<comment type="similarity">
    <text evidence="1 3">Belongs to the pseudouridine synthase RsuA family.</text>
</comment>
<reference evidence="7" key="1">
    <citation type="journal article" date="2019" name="Int. J. Syst. Evol. Microbiol.">
        <title>The Global Catalogue of Microorganisms (GCM) 10K type strain sequencing project: providing services to taxonomists for standard genome sequencing and annotation.</title>
        <authorList>
            <consortium name="The Broad Institute Genomics Platform"/>
            <consortium name="The Broad Institute Genome Sequencing Center for Infectious Disease"/>
            <person name="Wu L."/>
            <person name="Ma J."/>
        </authorList>
    </citation>
    <scope>NUCLEOTIDE SEQUENCE [LARGE SCALE GENOMIC DNA]</scope>
    <source>
        <strain evidence="7">CGMCC 4.7466</strain>
    </source>
</reference>
<dbReference type="Proteomes" id="UP001595818">
    <property type="component" value="Unassembled WGS sequence"/>
</dbReference>
<protein>
    <recommendedName>
        <fullName evidence="3">Pseudouridine synthase</fullName>
        <ecNumber evidence="3">5.4.99.-</ecNumber>
    </recommendedName>
</protein>
<feature type="compositionally biased region" description="Basic residues" evidence="4">
    <location>
        <begin position="207"/>
        <end position="219"/>
    </location>
</feature>
<dbReference type="EC" id="5.4.99.-" evidence="3"/>
<dbReference type="InterPro" id="IPR042092">
    <property type="entry name" value="PsdUridine_s_RsuA/RluB/E/F_cat"/>
</dbReference>
<dbReference type="InterPro" id="IPR000748">
    <property type="entry name" value="PsdUridine_synth_RsuA/RluB/E/F"/>
</dbReference>
<dbReference type="InterPro" id="IPR018496">
    <property type="entry name" value="PsdUridine_synth_RsuA/RluB_CS"/>
</dbReference>
<keyword evidence="7" id="KW-1185">Reference proteome</keyword>
<organism evidence="6 7">
    <name type="scientific">Negadavirga shengliensis</name>
    <dbReference type="NCBI Taxonomy" id="1389218"/>
    <lineage>
        <taxon>Bacteria</taxon>
        <taxon>Pseudomonadati</taxon>
        <taxon>Bacteroidota</taxon>
        <taxon>Cytophagia</taxon>
        <taxon>Cytophagales</taxon>
        <taxon>Cyclobacteriaceae</taxon>
        <taxon>Negadavirga</taxon>
    </lineage>
</organism>
<dbReference type="InterPro" id="IPR020094">
    <property type="entry name" value="TruA/RsuA/RluB/E/F_N"/>
</dbReference>
<evidence type="ECO:0000256" key="1">
    <source>
        <dbReference type="ARBA" id="ARBA00008348"/>
    </source>
</evidence>
<evidence type="ECO:0000313" key="6">
    <source>
        <dbReference type="EMBL" id="MFC4870476.1"/>
    </source>
</evidence>
<evidence type="ECO:0000313" key="7">
    <source>
        <dbReference type="Proteomes" id="UP001595818"/>
    </source>
</evidence>
<dbReference type="EMBL" id="JBHSJJ010000001">
    <property type="protein sequence ID" value="MFC4870476.1"/>
    <property type="molecule type" value="Genomic_DNA"/>
</dbReference>
<dbReference type="Gene3D" id="3.30.70.1560">
    <property type="entry name" value="Alpha-L RNA-binding motif"/>
    <property type="match status" value="1"/>
</dbReference>
<dbReference type="Gene3D" id="3.30.70.580">
    <property type="entry name" value="Pseudouridine synthase I, catalytic domain, N-terminal subdomain"/>
    <property type="match status" value="1"/>
</dbReference>
<dbReference type="Pfam" id="PF00849">
    <property type="entry name" value="PseudoU_synth_2"/>
    <property type="match status" value="1"/>
</dbReference>
<evidence type="ECO:0000259" key="5">
    <source>
        <dbReference type="Pfam" id="PF00849"/>
    </source>
</evidence>
<proteinExistence type="inferred from homology"/>
<feature type="region of interest" description="Disordered" evidence="4">
    <location>
        <begin position="200"/>
        <end position="219"/>
    </location>
</feature>
<dbReference type="NCBIfam" id="TIGR00093">
    <property type="entry name" value="pseudouridine synthase"/>
    <property type="match status" value="1"/>
</dbReference>
<dbReference type="SUPFAM" id="SSF55120">
    <property type="entry name" value="Pseudouridine synthase"/>
    <property type="match status" value="1"/>
</dbReference>
<dbReference type="PANTHER" id="PTHR47683">
    <property type="entry name" value="PSEUDOURIDINE SYNTHASE FAMILY PROTEIN-RELATED"/>
    <property type="match status" value="1"/>
</dbReference>
<dbReference type="InterPro" id="IPR006145">
    <property type="entry name" value="PsdUridine_synth_RsuA/RluA"/>
</dbReference>
<dbReference type="InterPro" id="IPR050343">
    <property type="entry name" value="RsuA_PseudoU_synthase"/>
</dbReference>
<accession>A0ABV9SVT3</accession>
<comment type="caution">
    <text evidence="6">The sequence shown here is derived from an EMBL/GenBank/DDBJ whole genome shotgun (WGS) entry which is preliminary data.</text>
</comment>
<sequence>MRVSFKYFVVYKPYGILSQFSGEEETLKSLWDFPEDVYPVGRLDKDSEGLLLITNDKSLNHRLLDPKYRHERIYWVQVEGEVDKKALNALENGVSIRVGGKDHLTQPAKATRLPGPLPVPERYPSIRFRKNIPDSWLALTLREGKNRQVRKMTASVGFPTLRLIRWAIEGLNISGFASGEVREFDRETLYRLLNIRDAPGAVDRHGGTKKPGKKNKKSV</sequence>
<dbReference type="PANTHER" id="PTHR47683:SF2">
    <property type="entry name" value="RNA-BINDING S4 DOMAIN-CONTAINING PROTEIN"/>
    <property type="match status" value="1"/>
</dbReference>
<feature type="domain" description="Pseudouridine synthase RsuA/RluA-like" evidence="5">
    <location>
        <begin position="6"/>
        <end position="154"/>
    </location>
</feature>
<evidence type="ECO:0000256" key="2">
    <source>
        <dbReference type="ARBA" id="ARBA00023235"/>
    </source>
</evidence>
<dbReference type="PROSITE" id="PS01149">
    <property type="entry name" value="PSI_RSU"/>
    <property type="match status" value="1"/>
</dbReference>
<dbReference type="RefSeq" id="WP_377061046.1">
    <property type="nucleotide sequence ID" value="NZ_JBHSJJ010000001.1"/>
</dbReference>
<name>A0ABV9SVT3_9BACT</name>